<dbReference type="PANTHER" id="PTHR48081:SF13">
    <property type="entry name" value="ALPHA_BETA HYDROLASE"/>
    <property type="match status" value="1"/>
</dbReference>
<dbReference type="RefSeq" id="WP_343752770.1">
    <property type="nucleotide sequence ID" value="NZ_BAAACW010000005.1"/>
</dbReference>
<dbReference type="Proteomes" id="UP001501166">
    <property type="component" value="Unassembled WGS sequence"/>
</dbReference>
<evidence type="ECO:0000313" key="4">
    <source>
        <dbReference type="Proteomes" id="UP001501166"/>
    </source>
</evidence>
<comment type="caution">
    <text evidence="3">The sequence shown here is derived from an EMBL/GenBank/DDBJ whole genome shotgun (WGS) entry which is preliminary data.</text>
</comment>
<dbReference type="InterPro" id="IPR049492">
    <property type="entry name" value="BD-FAE-like_dom"/>
</dbReference>
<gene>
    <name evidence="3" type="ORF">GCM10008932_00380</name>
</gene>
<dbReference type="InterPro" id="IPR029058">
    <property type="entry name" value="AB_hydrolase_fold"/>
</dbReference>
<keyword evidence="1" id="KW-0378">Hydrolase</keyword>
<evidence type="ECO:0000259" key="2">
    <source>
        <dbReference type="Pfam" id="PF20434"/>
    </source>
</evidence>
<dbReference type="InterPro" id="IPR050300">
    <property type="entry name" value="GDXG_lipolytic_enzyme"/>
</dbReference>
<dbReference type="SUPFAM" id="SSF53474">
    <property type="entry name" value="alpha/beta-Hydrolases"/>
    <property type="match status" value="1"/>
</dbReference>
<dbReference type="Gene3D" id="3.40.50.1820">
    <property type="entry name" value="alpha/beta hydrolase"/>
    <property type="match status" value="1"/>
</dbReference>
<feature type="domain" description="BD-FAE-like" evidence="2">
    <location>
        <begin position="6"/>
        <end position="179"/>
    </location>
</feature>
<dbReference type="EMBL" id="BAAACW010000005">
    <property type="protein sequence ID" value="GAA0351126.1"/>
    <property type="molecule type" value="Genomic_DNA"/>
</dbReference>
<dbReference type="Pfam" id="PF20434">
    <property type="entry name" value="BD-FAE"/>
    <property type="match status" value="1"/>
</dbReference>
<accession>A0ABP3GSW3</accession>
<dbReference type="PANTHER" id="PTHR48081">
    <property type="entry name" value="AB HYDROLASE SUPERFAMILY PROTEIN C4A8.06C"/>
    <property type="match status" value="1"/>
</dbReference>
<keyword evidence="4" id="KW-1185">Reference proteome</keyword>
<organism evidence="3 4">
    <name type="scientific">Alkalibacterium iburiense</name>
    <dbReference type="NCBI Taxonomy" id="290589"/>
    <lineage>
        <taxon>Bacteria</taxon>
        <taxon>Bacillati</taxon>
        <taxon>Bacillota</taxon>
        <taxon>Bacilli</taxon>
        <taxon>Lactobacillales</taxon>
        <taxon>Carnobacteriaceae</taxon>
        <taxon>Alkalibacterium</taxon>
    </lineage>
</organism>
<sequence>MTICMILKKIVTSGYILAIVEYLPIPAAQFPSHVEDAKTAVRYLAKQSEELRIDSSNMFVSGDSSGGHTSLLCWATWNSTDLDTDSTEPLPDVKAFLNFYGVTDFTTIADYRSNVPHDSPTSPENLLLGDFLSLNDQEKALRASVRYYLNKETTYAPLLTMHGNKDDVVPFEQGIELQKRCLDLGLDSTFYCIDGAGHGGPAFYHEETVEEVIAFLKKHTDSFSV</sequence>
<protein>
    <recommendedName>
        <fullName evidence="2">BD-FAE-like domain-containing protein</fullName>
    </recommendedName>
</protein>
<evidence type="ECO:0000256" key="1">
    <source>
        <dbReference type="ARBA" id="ARBA00022801"/>
    </source>
</evidence>
<reference evidence="4" key="1">
    <citation type="journal article" date="2019" name="Int. J. Syst. Evol. Microbiol.">
        <title>The Global Catalogue of Microorganisms (GCM) 10K type strain sequencing project: providing services to taxonomists for standard genome sequencing and annotation.</title>
        <authorList>
            <consortium name="The Broad Institute Genomics Platform"/>
            <consortium name="The Broad Institute Genome Sequencing Center for Infectious Disease"/>
            <person name="Wu L."/>
            <person name="Ma J."/>
        </authorList>
    </citation>
    <scope>NUCLEOTIDE SEQUENCE [LARGE SCALE GENOMIC DNA]</scope>
    <source>
        <strain evidence="4">JCM 12662</strain>
    </source>
</reference>
<name>A0ABP3GSW3_9LACT</name>
<proteinExistence type="predicted"/>
<evidence type="ECO:0000313" key="3">
    <source>
        <dbReference type="EMBL" id="GAA0351126.1"/>
    </source>
</evidence>